<feature type="transmembrane region" description="Helical" evidence="6">
    <location>
        <begin position="347"/>
        <end position="367"/>
    </location>
</feature>
<reference evidence="7 8" key="1">
    <citation type="submission" date="2024-05" db="EMBL/GenBank/DDBJ databases">
        <authorList>
            <person name="Venkateswaran K."/>
        </authorList>
    </citation>
    <scope>NUCLEOTIDE SEQUENCE [LARGE SCALE GENOMIC DNA]</scope>
    <source>
        <strain evidence="7 8">179-C4-2-HS</strain>
    </source>
</reference>
<sequence>MNSNKSQVSYKQLSAFFIPLGFAASLTSVTHVIINGTLTRAENAAFIIACYAVAFSLFQVVERPIIVFRQTSSALVKDKQSFKLLTVFLMYVLGIVVLFCSILAFSRIGDWIYIHFFNADENMVETISNTFKVIILVLIFSGIRGIYQGIIINHLETKWVTVGVIIRVITMFVISYLLVVLDYISSVGGAFIFLAGMIIECLISVWKGHLLIKEYPLAKKDFHLQKTDIFHFYTPLVFYFIFQTILIPIVYVFLAKSDNIQMSIASFALAHSITNLVLSFFMYTHQIVLQFYEKNRKKVINFTLLIGLTPSILLILLCFSPLGSWFMGAVMGADPVLATATLGVLKFFILKTLIFPILDFLNGFLMLQRQTKRMLYSQVMNLIAVLISLSLFVYFFPQWNGINGAIAASIGEVVGLVVVFMIVYKMSNKSMKQNQNVTKGA</sequence>
<dbReference type="InterPro" id="IPR009887">
    <property type="entry name" value="ANKH"/>
</dbReference>
<feature type="transmembrane region" description="Helical" evidence="6">
    <location>
        <begin position="232"/>
        <end position="254"/>
    </location>
</feature>
<feature type="transmembrane region" description="Helical" evidence="6">
    <location>
        <begin position="126"/>
        <end position="147"/>
    </location>
</feature>
<protein>
    <submittedName>
        <fullName evidence="7">Multi antimicrobial extrusion protein MatE</fullName>
    </submittedName>
</protein>
<evidence type="ECO:0000256" key="6">
    <source>
        <dbReference type="SAM" id="Phobius"/>
    </source>
</evidence>
<keyword evidence="4 6" id="KW-1133">Transmembrane helix</keyword>
<feature type="transmembrane region" description="Helical" evidence="6">
    <location>
        <begin position="159"/>
        <end position="184"/>
    </location>
</feature>
<name>A0ABV4YVU5_9BACI</name>
<feature type="transmembrane region" description="Helical" evidence="6">
    <location>
        <begin position="260"/>
        <end position="283"/>
    </location>
</feature>
<keyword evidence="5 6" id="KW-0472">Membrane</keyword>
<feature type="transmembrane region" description="Helical" evidence="6">
    <location>
        <begin position="82"/>
        <end position="106"/>
    </location>
</feature>
<dbReference type="PANTHER" id="PTHR28384:SF1">
    <property type="entry name" value="PROGRESSIVE ANKYLOSIS PROTEIN HOMOLOG"/>
    <property type="match status" value="1"/>
</dbReference>
<feature type="transmembrane region" description="Helical" evidence="6">
    <location>
        <begin position="44"/>
        <end position="61"/>
    </location>
</feature>
<gene>
    <name evidence="7" type="ORF">P5G62_015175</name>
</gene>
<feature type="transmembrane region" description="Helical" evidence="6">
    <location>
        <begin position="402"/>
        <end position="424"/>
    </location>
</feature>
<accession>A0ABV4YVU5</accession>
<feature type="transmembrane region" description="Helical" evidence="6">
    <location>
        <begin position="379"/>
        <end position="396"/>
    </location>
</feature>
<evidence type="ECO:0000256" key="1">
    <source>
        <dbReference type="ARBA" id="ARBA00004141"/>
    </source>
</evidence>
<feature type="transmembrane region" description="Helical" evidence="6">
    <location>
        <begin position="304"/>
        <end position="327"/>
    </location>
</feature>
<keyword evidence="2" id="KW-0813">Transport</keyword>
<evidence type="ECO:0000256" key="4">
    <source>
        <dbReference type="ARBA" id="ARBA00022989"/>
    </source>
</evidence>
<dbReference type="RefSeq" id="WP_306072982.1">
    <property type="nucleotide sequence ID" value="NZ_JAROBZ020000001.1"/>
</dbReference>
<feature type="transmembrane region" description="Helical" evidence="6">
    <location>
        <begin position="12"/>
        <end position="38"/>
    </location>
</feature>
<evidence type="ECO:0000256" key="2">
    <source>
        <dbReference type="ARBA" id="ARBA00022448"/>
    </source>
</evidence>
<dbReference type="EMBL" id="JAROBZ020000001">
    <property type="protein sequence ID" value="MFB3168459.1"/>
    <property type="molecule type" value="Genomic_DNA"/>
</dbReference>
<organism evidence="7 8">
    <name type="scientific">Neobacillus driksii</name>
    <dbReference type="NCBI Taxonomy" id="3035913"/>
    <lineage>
        <taxon>Bacteria</taxon>
        <taxon>Bacillati</taxon>
        <taxon>Bacillota</taxon>
        <taxon>Bacilli</taxon>
        <taxon>Bacillales</taxon>
        <taxon>Bacillaceae</taxon>
        <taxon>Neobacillus</taxon>
    </lineage>
</organism>
<proteinExistence type="predicted"/>
<comment type="caution">
    <text evidence="7">The sequence shown here is derived from an EMBL/GenBank/DDBJ whole genome shotgun (WGS) entry which is preliminary data.</text>
</comment>
<feature type="transmembrane region" description="Helical" evidence="6">
    <location>
        <begin position="190"/>
        <end position="212"/>
    </location>
</feature>
<comment type="subcellular location">
    <subcellularLocation>
        <location evidence="1">Membrane</location>
        <topology evidence="1">Multi-pass membrane protein</topology>
    </subcellularLocation>
</comment>
<evidence type="ECO:0000256" key="3">
    <source>
        <dbReference type="ARBA" id="ARBA00022692"/>
    </source>
</evidence>
<dbReference type="PANTHER" id="PTHR28384">
    <property type="entry name" value="PROGRESSIVE ANKYLOSIS PROTEIN HOMOLOG"/>
    <property type="match status" value="1"/>
</dbReference>
<evidence type="ECO:0000313" key="7">
    <source>
        <dbReference type="EMBL" id="MFB3168459.1"/>
    </source>
</evidence>
<dbReference type="Proteomes" id="UP001241748">
    <property type="component" value="Unassembled WGS sequence"/>
</dbReference>
<keyword evidence="8" id="KW-1185">Reference proteome</keyword>
<evidence type="ECO:0000256" key="5">
    <source>
        <dbReference type="ARBA" id="ARBA00023136"/>
    </source>
</evidence>
<dbReference type="Pfam" id="PF07260">
    <property type="entry name" value="ANKH"/>
    <property type="match status" value="1"/>
</dbReference>
<evidence type="ECO:0000313" key="8">
    <source>
        <dbReference type="Proteomes" id="UP001241748"/>
    </source>
</evidence>
<keyword evidence="3 6" id="KW-0812">Transmembrane</keyword>